<proteinExistence type="predicted"/>
<dbReference type="PROSITE" id="PS50234">
    <property type="entry name" value="VWFA"/>
    <property type="match status" value="1"/>
</dbReference>
<evidence type="ECO:0000313" key="6">
    <source>
        <dbReference type="EMBL" id="MCU4726368.1"/>
    </source>
</evidence>
<evidence type="ECO:0000313" key="8">
    <source>
        <dbReference type="Proteomes" id="UP001209746"/>
    </source>
</evidence>
<keyword evidence="2" id="KW-0964">Secreted</keyword>
<reference evidence="6" key="1">
    <citation type="submission" date="2023-02" db="EMBL/GenBank/DDBJ databases">
        <title>Enrichment on poylsaccharides allowed isolation of novel metabolic and taxonomic groups of Haloarchaea.</title>
        <authorList>
            <person name="Sorokin D.Y."/>
            <person name="Elcheninov A.G."/>
            <person name="Khizhniak T.V."/>
            <person name="Kolganova T.V."/>
            <person name="Kublanov I.V."/>
        </authorList>
    </citation>
    <scope>NUCLEOTIDE SEQUENCE</scope>
    <source>
        <strain evidence="5 7">HArc-curdl5-1</strain>
        <strain evidence="6">HArc-curdl7</strain>
    </source>
</reference>
<evidence type="ECO:0000256" key="1">
    <source>
        <dbReference type="ARBA" id="ARBA00004613"/>
    </source>
</evidence>
<dbReference type="InterPro" id="IPR023833">
    <property type="entry name" value="Signal_pept_SipW-depend-type"/>
</dbReference>
<comment type="caution">
    <text evidence="6">The sequence shown here is derived from an EMBL/GenBank/DDBJ whole genome shotgun (WGS) entry which is preliminary data.</text>
</comment>
<comment type="subcellular location">
    <subcellularLocation>
        <location evidence="1">Secreted</location>
    </subcellularLocation>
</comment>
<dbReference type="SUPFAM" id="SSF53300">
    <property type="entry name" value="vWA-like"/>
    <property type="match status" value="1"/>
</dbReference>
<keyword evidence="7" id="KW-1185">Reference proteome</keyword>
<evidence type="ECO:0000256" key="3">
    <source>
        <dbReference type="ARBA" id="ARBA00022729"/>
    </source>
</evidence>
<dbReference type="InterPro" id="IPR002035">
    <property type="entry name" value="VWF_A"/>
</dbReference>
<dbReference type="Proteomes" id="UP001209746">
    <property type="component" value="Unassembled WGS sequence"/>
</dbReference>
<dbReference type="EMBL" id="JAOPKD010000003">
    <property type="protein sequence ID" value="MCU4726368.1"/>
    <property type="molecule type" value="Genomic_DNA"/>
</dbReference>
<dbReference type="InterPro" id="IPR056861">
    <property type="entry name" value="HMCN1-like_VWA"/>
</dbReference>
<accession>A0AAE3IBU6</accession>
<protein>
    <submittedName>
        <fullName evidence="6">VWA domain-containing protein</fullName>
    </submittedName>
</protein>
<gene>
    <name evidence="6" type="ORF">OB914_05215</name>
    <name evidence="5" type="ORF">OB916_08960</name>
</gene>
<dbReference type="AlphaFoldDB" id="A0AAE3IBU6"/>
<organism evidence="6 8">
    <name type="scientific">Halapricum hydrolyticum</name>
    <dbReference type="NCBI Taxonomy" id="2979991"/>
    <lineage>
        <taxon>Archaea</taxon>
        <taxon>Methanobacteriati</taxon>
        <taxon>Methanobacteriota</taxon>
        <taxon>Stenosarchaea group</taxon>
        <taxon>Halobacteria</taxon>
        <taxon>Halobacteriales</taxon>
        <taxon>Haloarculaceae</taxon>
        <taxon>Halapricum</taxon>
    </lineage>
</organism>
<dbReference type="EMBL" id="JAOPKC010000008">
    <property type="protein sequence ID" value="MCU4718191.1"/>
    <property type="molecule type" value="Genomic_DNA"/>
</dbReference>
<dbReference type="InterPro" id="IPR006311">
    <property type="entry name" value="TAT_signal"/>
</dbReference>
<keyword evidence="3" id="KW-0732">Signal</keyword>
<dbReference type="CDD" id="cd00198">
    <property type="entry name" value="vWFA"/>
    <property type="match status" value="1"/>
</dbReference>
<dbReference type="InterPro" id="IPR036465">
    <property type="entry name" value="vWFA_dom_sf"/>
</dbReference>
<evidence type="ECO:0000313" key="5">
    <source>
        <dbReference type="EMBL" id="MCU4718191.1"/>
    </source>
</evidence>
<dbReference type="NCBIfam" id="TIGR04088">
    <property type="entry name" value="cognate_SipW"/>
    <property type="match status" value="1"/>
</dbReference>
<dbReference type="Pfam" id="PF25106">
    <property type="entry name" value="VWA_4"/>
    <property type="match status" value="1"/>
</dbReference>
<dbReference type="RefSeq" id="WP_315908951.1">
    <property type="nucleotide sequence ID" value="NZ_JAOPKC010000008.1"/>
</dbReference>
<dbReference type="PROSITE" id="PS51318">
    <property type="entry name" value="TAT"/>
    <property type="match status" value="1"/>
</dbReference>
<sequence>MTDKNLKLTRRKILGSVGAVGLAGAAAGYGTTAFFSDEETFANNSLTAGSLDLSVTGSVAGISDEWIESDQVSFEGWEATADGAVETGIQIGDMKTGDWLILCYDIVVETNPACLSLTATNTANDENSVNEPEASAEDELSDVLENPNTAVTDEIGDPDGEGELAQAIDVTVYGGYDESADLGDGEDERDALTNELLGGVSLADVWETFGGEDGGAIGADVSELSFCLLLELPADVGNEVQTDSVAWDFVFDAVQSRHNECATPVWETGECDCPDANFELGSTDDEFTNLLSVGPDPDTGYPDIDARLRVSTDTGSAGDLTAANFSINEAGCGQTIDSVAFESGGTVDIVVVFDDTGSMGGEITALKSEVTNLTDDIEAAGIDARYALVSFKDEVELDTDFTDATAFDTAVDGLSASGGGDNPEDNVDALAVGTGNAPTDDGNNDELSAFRSGAQRIVIDITDVGAYDSTTDSRARFTQSEIEGFLNDGNFTFYAVAPSVVSSTVSKRDIAENVDDGTWIDINDAEFDVILEDIVGEITDPAYVISYTTACPATDGSERPVDVQIDDPDEGLLYEEGSYTAPGS</sequence>
<name>A0AAE3IBU6_9EURY</name>
<dbReference type="Gene3D" id="3.40.50.410">
    <property type="entry name" value="von Willebrand factor, type A domain"/>
    <property type="match status" value="1"/>
</dbReference>
<evidence type="ECO:0000313" key="7">
    <source>
        <dbReference type="Proteomes" id="UP001208186"/>
    </source>
</evidence>
<evidence type="ECO:0000259" key="4">
    <source>
        <dbReference type="PROSITE" id="PS50234"/>
    </source>
</evidence>
<feature type="domain" description="VWFA" evidence="4">
    <location>
        <begin position="348"/>
        <end position="538"/>
    </location>
</feature>
<evidence type="ECO:0000256" key="2">
    <source>
        <dbReference type="ARBA" id="ARBA00022525"/>
    </source>
</evidence>
<dbReference type="Proteomes" id="UP001208186">
    <property type="component" value="Unassembled WGS sequence"/>
</dbReference>